<keyword evidence="4" id="KW-1185">Reference proteome</keyword>
<evidence type="ECO:0000313" key="4">
    <source>
        <dbReference type="Proteomes" id="UP000238479"/>
    </source>
</evidence>
<evidence type="ECO:0000256" key="2">
    <source>
        <dbReference type="RuleBase" id="RU003690"/>
    </source>
</evidence>
<dbReference type="Gene3D" id="3.20.20.80">
    <property type="entry name" value="Glycosidases"/>
    <property type="match status" value="1"/>
</dbReference>
<keyword evidence="3" id="KW-0378">Hydrolase</keyword>
<dbReference type="STRING" id="74649.A0A2P6P879"/>
<dbReference type="AlphaFoldDB" id="A0A2P6P879"/>
<name>A0A2P6P879_ROSCH</name>
<evidence type="ECO:0000313" key="3">
    <source>
        <dbReference type="EMBL" id="PRQ18136.1"/>
    </source>
</evidence>
<dbReference type="PANTHER" id="PTHR10353">
    <property type="entry name" value="GLYCOSYL HYDROLASE"/>
    <property type="match status" value="1"/>
</dbReference>
<comment type="similarity">
    <text evidence="1 2">Belongs to the glycosyl hydrolase 1 family.</text>
</comment>
<dbReference type="Proteomes" id="UP000238479">
    <property type="component" value="Chromosome 7"/>
</dbReference>
<dbReference type="SUPFAM" id="SSF51445">
    <property type="entry name" value="(Trans)glycosidases"/>
    <property type="match status" value="1"/>
</dbReference>
<evidence type="ECO:0000256" key="1">
    <source>
        <dbReference type="ARBA" id="ARBA00010838"/>
    </source>
</evidence>
<dbReference type="EMBL" id="PDCK01000045">
    <property type="protein sequence ID" value="PRQ18136.1"/>
    <property type="molecule type" value="Genomic_DNA"/>
</dbReference>
<accession>A0A2P6P879</accession>
<dbReference type="InterPro" id="IPR001360">
    <property type="entry name" value="Glyco_hydro_1"/>
</dbReference>
<protein>
    <submittedName>
        <fullName evidence="3">Putative vicianin beta-glucosidase</fullName>
        <ecNumber evidence="3">3.2.1.119</ecNumber>
    </submittedName>
</protein>
<proteinExistence type="inferred from homology"/>
<dbReference type="EC" id="3.2.1.119" evidence="3"/>
<dbReference type="Gramene" id="PRQ18136">
    <property type="protein sequence ID" value="PRQ18136"/>
    <property type="gene ID" value="RchiOBHm_Chr7g0202591"/>
</dbReference>
<dbReference type="GO" id="GO:0050392">
    <property type="term" value="F:vicianin beta-glucosidase activity"/>
    <property type="evidence" value="ECO:0007669"/>
    <property type="project" value="UniProtKB-EC"/>
</dbReference>
<reference evidence="3 4" key="1">
    <citation type="journal article" date="2018" name="Nat. Genet.">
        <title>The Rosa genome provides new insights in the design of modern roses.</title>
        <authorList>
            <person name="Bendahmane M."/>
        </authorList>
    </citation>
    <scope>NUCLEOTIDE SEQUENCE [LARGE SCALE GENOMIC DNA]</scope>
    <source>
        <strain evidence="4">cv. Old Blush</strain>
    </source>
</reference>
<dbReference type="InterPro" id="IPR017853">
    <property type="entry name" value="GH"/>
</dbReference>
<sequence>MNDFKDCNELYFKLFGDGVKNWFTVNEPSIFAIYGHEVGIAQPRKCSLQDDPCVFGPEEKYFVPIGPCKFSAKPVTFSSYISNSSTKPYIVAHNQILAHATTTKLYQEEYQAKYKVEIGIVLVLELQEDRVAAERLFDFNLGWLWNHLCMEIINEYERVGKRKTTYIFSTREKFDKGKSRFCWNRSVTTHHIMLDRGPPFNELQYSYDVSAENR</sequence>
<gene>
    <name evidence="3" type="ORF">RchiOBHm_Chr7g0202591</name>
</gene>
<organism evidence="3 4">
    <name type="scientific">Rosa chinensis</name>
    <name type="common">China rose</name>
    <dbReference type="NCBI Taxonomy" id="74649"/>
    <lineage>
        <taxon>Eukaryota</taxon>
        <taxon>Viridiplantae</taxon>
        <taxon>Streptophyta</taxon>
        <taxon>Embryophyta</taxon>
        <taxon>Tracheophyta</taxon>
        <taxon>Spermatophyta</taxon>
        <taxon>Magnoliopsida</taxon>
        <taxon>eudicotyledons</taxon>
        <taxon>Gunneridae</taxon>
        <taxon>Pentapetalae</taxon>
        <taxon>rosids</taxon>
        <taxon>fabids</taxon>
        <taxon>Rosales</taxon>
        <taxon>Rosaceae</taxon>
        <taxon>Rosoideae</taxon>
        <taxon>Rosoideae incertae sedis</taxon>
        <taxon>Rosa</taxon>
    </lineage>
</organism>
<dbReference type="Pfam" id="PF00232">
    <property type="entry name" value="Glyco_hydro_1"/>
    <property type="match status" value="1"/>
</dbReference>
<keyword evidence="3" id="KW-0326">Glycosidase</keyword>
<dbReference type="GO" id="GO:0005975">
    <property type="term" value="P:carbohydrate metabolic process"/>
    <property type="evidence" value="ECO:0007669"/>
    <property type="project" value="InterPro"/>
</dbReference>
<comment type="caution">
    <text evidence="3">The sequence shown here is derived from an EMBL/GenBank/DDBJ whole genome shotgun (WGS) entry which is preliminary data.</text>
</comment>
<dbReference type="PANTHER" id="PTHR10353:SF154">
    <property type="entry name" value="BETA-GLUCOSIDASE 9-RELATED"/>
    <property type="match status" value="1"/>
</dbReference>